<evidence type="ECO:0000313" key="2">
    <source>
        <dbReference type="Proteomes" id="UP000092445"/>
    </source>
</evidence>
<proteinExistence type="predicted"/>
<name>A0A1B0A3W6_GLOPL</name>
<evidence type="ECO:0000313" key="1">
    <source>
        <dbReference type="EnsemblMetazoa" id="GPAI033690-PA"/>
    </source>
</evidence>
<dbReference type="EnsemblMetazoa" id="GPAI033690-RA">
    <property type="protein sequence ID" value="GPAI033690-PA"/>
    <property type="gene ID" value="GPAI033690"/>
</dbReference>
<organism evidence="1 2">
    <name type="scientific">Glossina pallidipes</name>
    <name type="common">Tsetse fly</name>
    <dbReference type="NCBI Taxonomy" id="7398"/>
    <lineage>
        <taxon>Eukaryota</taxon>
        <taxon>Metazoa</taxon>
        <taxon>Ecdysozoa</taxon>
        <taxon>Arthropoda</taxon>
        <taxon>Hexapoda</taxon>
        <taxon>Insecta</taxon>
        <taxon>Pterygota</taxon>
        <taxon>Neoptera</taxon>
        <taxon>Endopterygota</taxon>
        <taxon>Diptera</taxon>
        <taxon>Brachycera</taxon>
        <taxon>Muscomorpha</taxon>
        <taxon>Hippoboscoidea</taxon>
        <taxon>Glossinidae</taxon>
        <taxon>Glossina</taxon>
    </lineage>
</organism>
<accession>A0A1B0A3W6</accession>
<dbReference type="VEuPathDB" id="VectorBase:GPAI033690"/>
<dbReference type="Proteomes" id="UP000092445">
    <property type="component" value="Unassembled WGS sequence"/>
</dbReference>
<dbReference type="AlphaFoldDB" id="A0A1B0A3W6"/>
<reference evidence="2" key="1">
    <citation type="submission" date="2014-03" db="EMBL/GenBank/DDBJ databases">
        <authorList>
            <person name="Aksoy S."/>
            <person name="Warren W."/>
            <person name="Wilson R.K."/>
        </authorList>
    </citation>
    <scope>NUCLEOTIDE SEQUENCE [LARGE SCALE GENOMIC DNA]</scope>
    <source>
        <strain evidence="2">IAEA</strain>
    </source>
</reference>
<reference evidence="1" key="2">
    <citation type="submission" date="2020-05" db="UniProtKB">
        <authorList>
            <consortium name="EnsemblMetazoa"/>
        </authorList>
    </citation>
    <scope>IDENTIFICATION</scope>
    <source>
        <strain evidence="1">IAEA</strain>
    </source>
</reference>
<sequence>MKRNHLKIPFPVFLIQNVEPLQNNQPLLSVISLRSTAEDFRYPELWGLNEARINWGVSAWELAASLTNKLGRHITTSDVKEKVSQVKSRLKYLNTSEGPARTTLTAFLWYAIKLDLHHAADRITKQLISDGKIKTFKKKNLDGFLECEEKAKENMDERFLPPLIEMTTGERTTTDMETDELTGGIPIDNTMLKERQRTKAQLQVELQEEYHEEYHEEYLEEYMEEDRTMKKETDNVISNVEELREIVRSLTPYDRIVSLYFDEVYANQQTTYSTREDRLYGCSYDSPKRAVKDHRIVLFDVRSLLTGFNMLLSANTYSKSRGKATLLDKNIELAEQIGLHNQLTLDAAAALAFRARSSNKAFLFCIFCCIHGCFITSTKVMRPSLCLRSSLEMRSLAPAERNEG</sequence>
<keyword evidence="2" id="KW-1185">Reference proteome</keyword>
<protein>
    <submittedName>
        <fullName evidence="1">Uncharacterized protein</fullName>
    </submittedName>
</protein>